<dbReference type="SUPFAM" id="SSF53756">
    <property type="entry name" value="UDP-Glycosyltransferase/glycogen phosphorylase"/>
    <property type="match status" value="1"/>
</dbReference>
<name>A0A3B1DF23_9ZZZZ</name>
<dbReference type="EMBL" id="UOGI01000347">
    <property type="protein sequence ID" value="VAX34558.1"/>
    <property type="molecule type" value="Genomic_DNA"/>
</dbReference>
<dbReference type="AlphaFoldDB" id="A0A3B1DF23"/>
<organism evidence="2">
    <name type="scientific">hydrothermal vent metagenome</name>
    <dbReference type="NCBI Taxonomy" id="652676"/>
    <lineage>
        <taxon>unclassified sequences</taxon>
        <taxon>metagenomes</taxon>
        <taxon>ecological metagenomes</taxon>
    </lineage>
</organism>
<evidence type="ECO:0000259" key="1">
    <source>
        <dbReference type="Pfam" id="PF00534"/>
    </source>
</evidence>
<dbReference type="CDD" id="cd03801">
    <property type="entry name" value="GT4_PimA-like"/>
    <property type="match status" value="1"/>
</dbReference>
<feature type="domain" description="Glycosyl transferase family 1" evidence="1">
    <location>
        <begin position="35"/>
        <end position="188"/>
    </location>
</feature>
<reference evidence="2" key="1">
    <citation type="submission" date="2018-06" db="EMBL/GenBank/DDBJ databases">
        <authorList>
            <person name="Zhirakovskaya E."/>
        </authorList>
    </citation>
    <scope>NUCLEOTIDE SEQUENCE</scope>
</reference>
<gene>
    <name evidence="2" type="ORF">MNBD_NITROSPIRAE03-700</name>
</gene>
<dbReference type="PANTHER" id="PTHR45947">
    <property type="entry name" value="SULFOQUINOVOSYL TRANSFERASE SQD2"/>
    <property type="match status" value="1"/>
</dbReference>
<sequence>PSLFSLRKHAEIGVDEKKLVHIPNFINTADYEPDYERRDYILFVGRLSREKGVRTLLDAVKGIDIQLRIVGEGPMGDEYRTYAKDKKINNVVFEGYRTGEELKNLFRNAAFLLLPSEWYENAPMTVLEAFAYGKPVVGSDIGGIPEMVVEGKTGLLFKPGDYKELREKINYLLSRPSMIVEMGKEARKKVEEEYNADVHYQSLMEVYERACGKKNI</sequence>
<accession>A0A3B1DF23</accession>
<dbReference type="Pfam" id="PF00534">
    <property type="entry name" value="Glycos_transf_1"/>
    <property type="match status" value="1"/>
</dbReference>
<evidence type="ECO:0000313" key="2">
    <source>
        <dbReference type="EMBL" id="VAX34558.1"/>
    </source>
</evidence>
<dbReference type="PANTHER" id="PTHR45947:SF13">
    <property type="entry name" value="TRANSFERASE"/>
    <property type="match status" value="1"/>
</dbReference>
<dbReference type="Gene3D" id="3.40.50.2000">
    <property type="entry name" value="Glycogen Phosphorylase B"/>
    <property type="match status" value="2"/>
</dbReference>
<dbReference type="InterPro" id="IPR050194">
    <property type="entry name" value="Glycosyltransferase_grp1"/>
</dbReference>
<dbReference type="InterPro" id="IPR001296">
    <property type="entry name" value="Glyco_trans_1"/>
</dbReference>
<protein>
    <recommendedName>
        <fullName evidence="1">Glycosyl transferase family 1 domain-containing protein</fullName>
    </recommendedName>
</protein>
<dbReference type="GO" id="GO:0016757">
    <property type="term" value="F:glycosyltransferase activity"/>
    <property type="evidence" value="ECO:0007669"/>
    <property type="project" value="InterPro"/>
</dbReference>
<proteinExistence type="predicted"/>
<feature type="non-terminal residue" evidence="2">
    <location>
        <position position="1"/>
    </location>
</feature>